<dbReference type="PANTHER" id="PTHR12873:SF0">
    <property type="entry name" value="TWINKLE MTDNA HELICASE"/>
    <property type="match status" value="1"/>
</dbReference>
<dbReference type="Proteomes" id="UP000594638">
    <property type="component" value="Unassembled WGS sequence"/>
</dbReference>
<dbReference type="OrthoDB" id="1898560at2759"/>
<organism evidence="1 2">
    <name type="scientific">Olea europaea subsp. europaea</name>
    <dbReference type="NCBI Taxonomy" id="158383"/>
    <lineage>
        <taxon>Eukaryota</taxon>
        <taxon>Viridiplantae</taxon>
        <taxon>Streptophyta</taxon>
        <taxon>Embryophyta</taxon>
        <taxon>Tracheophyta</taxon>
        <taxon>Spermatophyta</taxon>
        <taxon>Magnoliopsida</taxon>
        <taxon>eudicotyledons</taxon>
        <taxon>Gunneridae</taxon>
        <taxon>Pentapetalae</taxon>
        <taxon>asterids</taxon>
        <taxon>lamiids</taxon>
        <taxon>Lamiales</taxon>
        <taxon>Oleaceae</taxon>
        <taxon>Oleeae</taxon>
        <taxon>Olea</taxon>
    </lineage>
</organism>
<proteinExistence type="predicted"/>
<dbReference type="EMBL" id="CACTIH010003769">
    <property type="protein sequence ID" value="CAA2984543.1"/>
    <property type="molecule type" value="Genomic_DNA"/>
</dbReference>
<dbReference type="GO" id="GO:0043139">
    <property type="term" value="F:5'-3' DNA helicase activity"/>
    <property type="evidence" value="ECO:0007669"/>
    <property type="project" value="InterPro"/>
</dbReference>
<protein>
    <submittedName>
        <fullName evidence="1">Twinkle homolog, chloroplastic mitochondrial isoform X2</fullName>
    </submittedName>
</protein>
<reference evidence="1 2" key="1">
    <citation type="submission" date="2019-12" db="EMBL/GenBank/DDBJ databases">
        <authorList>
            <person name="Alioto T."/>
            <person name="Alioto T."/>
            <person name="Gomez Garrido J."/>
        </authorList>
    </citation>
    <scope>NUCLEOTIDE SEQUENCE [LARGE SCALE GENOMIC DNA]</scope>
</reference>
<accession>A0A8S0RYY2</accession>
<comment type="caution">
    <text evidence="1">The sequence shown here is derived from an EMBL/GenBank/DDBJ whole genome shotgun (WGS) entry which is preliminary data.</text>
</comment>
<sequence length="361" mass="40808">MLLLPQRRLFLNTNSHYNRGILMGSKHLLLLKSTLTPVTHTNKDAAHFSSTSQPQLFFTHRKNIAFSTSSKTISPIHRMSSGLSYYLNAAMPIPRPVVLETPEQQVRMLKQRLEDIGIDGDVCKPGQYYGLICPSCKGGDSEEKSLSLHITKDGAAAMWTCFRAKCGWSGTTRCLFCLKAFADVKSTYAKMSRITKAKQPFREITKECLELEPLCNELLAYFAERMISGETLRRNSVINVHIAIAFTYRRNGELVSCMYRDITKKLWQETDTENIFYGLDDIKGASDIIILSEIDKLAMEEAGFKNCVSVPDGAPPKASNKEFLSAEEDTKYQYLWNCKEYLEKASRIILALMGTHRSRLG</sequence>
<dbReference type="GO" id="GO:0003697">
    <property type="term" value="F:single-stranded DNA binding"/>
    <property type="evidence" value="ECO:0007669"/>
    <property type="project" value="InterPro"/>
</dbReference>
<keyword evidence="2" id="KW-1185">Reference proteome</keyword>
<name>A0A8S0RYY2_OLEEU</name>
<evidence type="ECO:0000313" key="2">
    <source>
        <dbReference type="Proteomes" id="UP000594638"/>
    </source>
</evidence>
<dbReference type="PANTHER" id="PTHR12873">
    <property type="entry name" value="T7-LIKE MITOCHONDRIAL DNA HELICASE"/>
    <property type="match status" value="1"/>
</dbReference>
<gene>
    <name evidence="1" type="ORF">OLEA9_A014710</name>
</gene>
<evidence type="ECO:0000313" key="1">
    <source>
        <dbReference type="EMBL" id="CAA2984543.1"/>
    </source>
</evidence>
<dbReference type="Gramene" id="OE9A014710T1">
    <property type="protein sequence ID" value="OE9A014710C1"/>
    <property type="gene ID" value="OE9A014710"/>
</dbReference>
<dbReference type="SUPFAM" id="SSF56731">
    <property type="entry name" value="DNA primase core"/>
    <property type="match status" value="1"/>
</dbReference>
<dbReference type="Gene3D" id="3.40.1360.10">
    <property type="match status" value="1"/>
</dbReference>
<dbReference type="AlphaFoldDB" id="A0A8S0RYY2"/>
<dbReference type="InterPro" id="IPR027032">
    <property type="entry name" value="Twinkle-like"/>
</dbReference>